<keyword evidence="5 7" id="KW-0508">mRNA splicing</keyword>
<organism evidence="10 11">
    <name type="scientific">Mixia osmundae (strain CBS 9802 / IAM 14324 / JCM 22182 / KY 12970)</name>
    <dbReference type="NCBI Taxonomy" id="764103"/>
    <lineage>
        <taxon>Eukaryota</taxon>
        <taxon>Fungi</taxon>
        <taxon>Dikarya</taxon>
        <taxon>Basidiomycota</taxon>
        <taxon>Pucciniomycotina</taxon>
        <taxon>Mixiomycetes</taxon>
        <taxon>Mixiales</taxon>
        <taxon>Mixiaceae</taxon>
        <taxon>Mixia</taxon>
    </lineage>
</organism>
<dbReference type="PANTHER" id="PTHR12942:SF2">
    <property type="entry name" value="PRE-MRNA-SPLICING FACTOR SLU7"/>
    <property type="match status" value="1"/>
</dbReference>
<gene>
    <name evidence="10" type="primary">Mo04308</name>
    <name evidence="10" type="ORF">E5Q_04308</name>
</gene>
<sequence>MAATLQAPAKLSREEVRRQRDLQEARKLGNAPAEVDEKGNVINPHIPEFMAKAPWYMDTGAGPSLSHTKGPEYDPSPSKLNARYDRGQRAEVATRFRKGACSNCGAMTHKREDCLERPRKKGAKYTGQDFAPDEYLQERTESRGVAYDSKRDRWDGYDPTMHLSVVAEHEALEEARKALREKEIDSKSAKTDLNEVKKVAKAGKSKKKKALEDEEFGSSDESDEEDELKYADAADVAGQKLDTKNRVTVRNLRIREDTAKYLINLDTESAYYDPKTRSMRENPSVGVAPEDAVFAGENFTRHSGGAAEVQRLQMFAWQSEARGQDVHINANPTQASLVHQQFKTKKDDLKDRTAKSMLDKYGGTEFLQKPPKELLSGQTEEYIEYSRTGQVIKGVERAKARSKYDEDVHPGNHTSVWGSWFSRSAFTWGYACCHSTLKASYCAGQAGIEAEKQESAGLLLTGTVAPQQKTMLQLHQEKRARPDDEADDGAGSKRRAGDMNSSKLDKALRAEQERLKRTGDEASGDAYNRNIEPEDMEAYRRLRSNAEDPMANLANDQLLPM</sequence>
<dbReference type="STRING" id="764103.G7E470"/>
<feature type="compositionally biased region" description="Basic and acidic residues" evidence="8">
    <location>
        <begin position="183"/>
        <end position="198"/>
    </location>
</feature>
<comment type="subunit">
    <text evidence="7">Associated with the spliceosome.</text>
</comment>
<evidence type="ECO:0000259" key="9">
    <source>
        <dbReference type="Pfam" id="PF11708"/>
    </source>
</evidence>
<feature type="domain" description="Pre-mRNA-splicing factor SLU7" evidence="9">
    <location>
        <begin position="146"/>
        <end position="419"/>
    </location>
</feature>
<reference evidence="10 11" key="2">
    <citation type="journal article" date="2012" name="Open Biol.">
        <title>Characteristics of nucleosomes and linker DNA regions on the genome of the basidiomycete Mixia osmundae revealed by mono- and dinucleosome mapping.</title>
        <authorList>
            <person name="Nishida H."/>
            <person name="Kondo S."/>
            <person name="Matsumoto T."/>
            <person name="Suzuki Y."/>
            <person name="Yoshikawa H."/>
            <person name="Taylor T.D."/>
            <person name="Sugiyama J."/>
        </authorList>
    </citation>
    <scope>NUCLEOTIDE SEQUENCE [LARGE SCALE GENOMIC DNA]</scope>
    <source>
        <strain evidence="11">CBS 9802 / IAM 14324 / JCM 22182 / KY 12970</strain>
    </source>
</reference>
<feature type="region of interest" description="Disordered" evidence="8">
    <location>
        <begin position="183"/>
        <end position="227"/>
    </location>
</feature>
<evidence type="ECO:0000313" key="10">
    <source>
        <dbReference type="EMBL" id="GAA97630.1"/>
    </source>
</evidence>
<dbReference type="eggNOG" id="KOG2560">
    <property type="taxonomic scope" value="Eukaryota"/>
</dbReference>
<dbReference type="InterPro" id="IPR039974">
    <property type="entry name" value="Splicing_factor_SLU7"/>
</dbReference>
<dbReference type="InParanoid" id="G7E470"/>
<feature type="compositionally biased region" description="Basic and acidic residues" evidence="8">
    <location>
        <begin position="503"/>
        <end position="520"/>
    </location>
</feature>
<dbReference type="PANTHER" id="PTHR12942">
    <property type="entry name" value="STEP II SPLICING FACTOR SLU7"/>
    <property type="match status" value="1"/>
</dbReference>
<accession>G7E470</accession>
<keyword evidence="11" id="KW-1185">Reference proteome</keyword>
<evidence type="ECO:0000256" key="6">
    <source>
        <dbReference type="ARBA" id="ARBA00023242"/>
    </source>
</evidence>
<comment type="caution">
    <text evidence="10">The sequence shown here is derived from an EMBL/GenBank/DDBJ whole genome shotgun (WGS) entry which is preliminary data.</text>
</comment>
<feature type="region of interest" description="Disordered" evidence="8">
    <location>
        <begin position="1"/>
        <end position="42"/>
    </location>
</feature>
<reference evidence="10 11" key="1">
    <citation type="journal article" date="2011" name="J. Gen. Appl. Microbiol.">
        <title>Draft genome sequencing of the enigmatic basidiomycete Mixia osmundae.</title>
        <authorList>
            <person name="Nishida H."/>
            <person name="Nagatsuka Y."/>
            <person name="Sugiyama J."/>
        </authorList>
    </citation>
    <scope>NUCLEOTIDE SEQUENCE [LARGE SCALE GENOMIC DNA]</scope>
    <source>
        <strain evidence="11">CBS 9802 / IAM 14324 / JCM 22182 / KY 12970</strain>
    </source>
</reference>
<evidence type="ECO:0000256" key="4">
    <source>
        <dbReference type="ARBA" id="ARBA00022728"/>
    </source>
</evidence>
<evidence type="ECO:0000256" key="5">
    <source>
        <dbReference type="ARBA" id="ARBA00023187"/>
    </source>
</evidence>
<keyword evidence="4 7" id="KW-0747">Spliceosome</keyword>
<protein>
    <recommendedName>
        <fullName evidence="7">Pre-mRNA-splicing factor SLU7</fullName>
    </recommendedName>
</protein>
<dbReference type="RefSeq" id="XP_014568286.1">
    <property type="nucleotide sequence ID" value="XM_014712800.1"/>
</dbReference>
<evidence type="ECO:0000313" key="11">
    <source>
        <dbReference type="Proteomes" id="UP000009131"/>
    </source>
</evidence>
<keyword evidence="6 7" id="KW-0539">Nucleus</keyword>
<dbReference type="OMA" id="RPATWGT"/>
<dbReference type="OrthoDB" id="249612at2759"/>
<evidence type="ECO:0000256" key="8">
    <source>
        <dbReference type="SAM" id="MobiDB-lite"/>
    </source>
</evidence>
<comment type="subcellular location">
    <subcellularLocation>
        <location evidence="1 7">Nucleus</location>
    </subcellularLocation>
</comment>
<evidence type="ECO:0000256" key="1">
    <source>
        <dbReference type="ARBA" id="ARBA00004123"/>
    </source>
</evidence>
<proteinExistence type="inferred from homology"/>
<comment type="function">
    <text evidence="7">Involved in pre-mRNA splicing.</text>
</comment>
<evidence type="ECO:0000256" key="2">
    <source>
        <dbReference type="ARBA" id="ARBA00007203"/>
    </source>
</evidence>
<dbReference type="GO" id="GO:0005681">
    <property type="term" value="C:spliceosomal complex"/>
    <property type="evidence" value="ECO:0007669"/>
    <property type="project" value="UniProtKB-UniRule"/>
</dbReference>
<keyword evidence="3 7" id="KW-0507">mRNA processing</keyword>
<evidence type="ECO:0000256" key="7">
    <source>
        <dbReference type="RuleBase" id="RU367071"/>
    </source>
</evidence>
<dbReference type="GO" id="GO:0000398">
    <property type="term" value="P:mRNA splicing, via spliceosome"/>
    <property type="evidence" value="ECO:0007669"/>
    <property type="project" value="UniProtKB-UniRule"/>
</dbReference>
<dbReference type="AlphaFoldDB" id="G7E470"/>
<dbReference type="Proteomes" id="UP000009131">
    <property type="component" value="Unassembled WGS sequence"/>
</dbReference>
<dbReference type="Pfam" id="PF11708">
    <property type="entry name" value="Slu7"/>
    <property type="match status" value="1"/>
</dbReference>
<feature type="compositionally biased region" description="Basic and acidic residues" evidence="8">
    <location>
        <begin position="11"/>
        <end position="27"/>
    </location>
</feature>
<evidence type="ECO:0000256" key="3">
    <source>
        <dbReference type="ARBA" id="ARBA00022664"/>
    </source>
</evidence>
<feature type="region of interest" description="Disordered" evidence="8">
    <location>
        <begin position="56"/>
        <end position="87"/>
    </location>
</feature>
<feature type="compositionally biased region" description="Basic and acidic residues" evidence="8">
    <location>
        <begin position="537"/>
        <end position="546"/>
    </location>
</feature>
<name>G7E470_MIXOS</name>
<feature type="compositionally biased region" description="Basic residues" evidence="8">
    <location>
        <begin position="199"/>
        <end position="209"/>
    </location>
</feature>
<dbReference type="FunCoup" id="G7E470">
    <property type="interactions" value="589"/>
</dbReference>
<feature type="compositionally biased region" description="Acidic residues" evidence="8">
    <location>
        <begin position="212"/>
        <end position="227"/>
    </location>
</feature>
<dbReference type="EMBL" id="BABT02000129">
    <property type="protein sequence ID" value="GAA97630.1"/>
    <property type="molecule type" value="Genomic_DNA"/>
</dbReference>
<dbReference type="InterPro" id="IPR021715">
    <property type="entry name" value="Slu7_dom"/>
</dbReference>
<dbReference type="HOGENOM" id="CLU_019317_2_0_1"/>
<feature type="region of interest" description="Disordered" evidence="8">
    <location>
        <begin position="472"/>
        <end position="561"/>
    </location>
</feature>
<comment type="similarity">
    <text evidence="2 7">Belongs to the SLU7 family.</text>
</comment>
<dbReference type="GO" id="GO:0030628">
    <property type="term" value="F:pre-mRNA 3'-splice site binding"/>
    <property type="evidence" value="ECO:0007669"/>
    <property type="project" value="UniProtKB-UniRule"/>
</dbReference>